<dbReference type="GO" id="GO:0007129">
    <property type="term" value="P:homologous chromosome pairing at meiosis"/>
    <property type="evidence" value="ECO:0007669"/>
    <property type="project" value="TreeGrafter"/>
</dbReference>
<dbReference type="EMBL" id="JAFIRN010000016">
    <property type="protein sequence ID" value="KAG5833888.1"/>
    <property type="molecule type" value="Genomic_DNA"/>
</dbReference>
<dbReference type="GO" id="GO:0007283">
    <property type="term" value="P:spermatogenesis"/>
    <property type="evidence" value="ECO:0007669"/>
    <property type="project" value="TreeGrafter"/>
</dbReference>
<evidence type="ECO:0000313" key="2">
    <source>
        <dbReference type="EMBL" id="KAG5833888.1"/>
    </source>
</evidence>
<protein>
    <submittedName>
        <fullName evidence="2">Uncharacterized protein</fullName>
    </submittedName>
</protein>
<keyword evidence="3" id="KW-1185">Reference proteome</keyword>
<comment type="caution">
    <text evidence="2">The sequence shown here is derived from an EMBL/GenBank/DDBJ whole genome shotgun (WGS) entry which is preliminary data.</text>
</comment>
<feature type="compositionally biased region" description="Polar residues" evidence="1">
    <location>
        <begin position="98"/>
        <end position="115"/>
    </location>
</feature>
<sequence length="320" mass="35620">MYQERTENYRKVFEQHKARYYENPLVQKLVKAQTEKEEIERRIRACEGQIVAKENELQTLQGNIPDPPFTERASESTTAQPPAEPSDGAEPQAEESAQIETGMSSLLLDPQQNASLVDEPGNGSGERQEAANRNEKQDDEMSMEECAAPSPPADEDAWLNKEDGGQLPGPSQQQMNETEAQGESLEVLGVVEAEQREVDEAVQKPVLRVPGQRKPPESPSPTFLFSMSTTPETAVFSGFDCSFDLGSPKEEDMPFTFTSSYFENRKSSDSKSPGFLIDQMESQAEEEFELFFSTKSPNQTSAGPEQGEANEFSFFNFGKD</sequence>
<feature type="region of interest" description="Disordered" evidence="1">
    <location>
        <begin position="57"/>
        <end position="184"/>
    </location>
</feature>
<dbReference type="PANTHER" id="PTHR35449">
    <property type="entry name" value="PROTEIN SIX6OS1"/>
    <property type="match status" value="1"/>
</dbReference>
<reference evidence="2" key="1">
    <citation type="submission" date="2021-01" db="EMBL/GenBank/DDBJ databases">
        <title>A chromosome-scale assembly of European eel, Anguilla anguilla.</title>
        <authorList>
            <person name="Henkel C."/>
            <person name="Jong-Raadsen S.A."/>
            <person name="Dufour S."/>
            <person name="Weltzien F.-A."/>
            <person name="Palstra A.P."/>
            <person name="Pelster B."/>
            <person name="Spaink H.P."/>
            <person name="Van Den Thillart G.E."/>
            <person name="Jansen H."/>
            <person name="Zahm M."/>
            <person name="Klopp C."/>
            <person name="Cedric C."/>
            <person name="Louis A."/>
            <person name="Berthelot C."/>
            <person name="Parey E."/>
            <person name="Roest Crollius H."/>
            <person name="Montfort J."/>
            <person name="Robinson-Rechavi M."/>
            <person name="Bucao C."/>
            <person name="Bouchez O."/>
            <person name="Gislard M."/>
            <person name="Lluch J."/>
            <person name="Milhes M."/>
            <person name="Lampietro C."/>
            <person name="Lopez Roques C."/>
            <person name="Donnadieu C."/>
            <person name="Braasch I."/>
            <person name="Desvignes T."/>
            <person name="Postlethwait J."/>
            <person name="Bobe J."/>
            <person name="Guiguen Y."/>
            <person name="Dirks R."/>
        </authorList>
    </citation>
    <scope>NUCLEOTIDE SEQUENCE</scope>
    <source>
        <strain evidence="2">Tag_6206</strain>
        <tissue evidence="2">Liver</tissue>
    </source>
</reference>
<dbReference type="PANTHER" id="PTHR35449:SF1">
    <property type="entry name" value="PROTEIN SIX6OS1"/>
    <property type="match status" value="1"/>
</dbReference>
<dbReference type="Proteomes" id="UP001044222">
    <property type="component" value="Chromosome 16"/>
</dbReference>
<evidence type="ECO:0000256" key="1">
    <source>
        <dbReference type="SAM" id="MobiDB-lite"/>
    </source>
</evidence>
<dbReference type="GO" id="GO:0048477">
    <property type="term" value="P:oogenesis"/>
    <property type="evidence" value="ECO:0007669"/>
    <property type="project" value="TreeGrafter"/>
</dbReference>
<dbReference type="AlphaFoldDB" id="A0A9D3LWF3"/>
<accession>A0A9D3LWF3</accession>
<evidence type="ECO:0000313" key="3">
    <source>
        <dbReference type="Proteomes" id="UP001044222"/>
    </source>
</evidence>
<name>A0A9D3LWF3_ANGAN</name>
<proteinExistence type="predicted"/>
<organism evidence="2 3">
    <name type="scientific">Anguilla anguilla</name>
    <name type="common">European freshwater eel</name>
    <name type="synonym">Muraena anguilla</name>
    <dbReference type="NCBI Taxonomy" id="7936"/>
    <lineage>
        <taxon>Eukaryota</taxon>
        <taxon>Metazoa</taxon>
        <taxon>Chordata</taxon>
        <taxon>Craniata</taxon>
        <taxon>Vertebrata</taxon>
        <taxon>Euteleostomi</taxon>
        <taxon>Actinopterygii</taxon>
        <taxon>Neopterygii</taxon>
        <taxon>Teleostei</taxon>
        <taxon>Anguilliformes</taxon>
        <taxon>Anguillidae</taxon>
        <taxon>Anguilla</taxon>
    </lineage>
</organism>
<gene>
    <name evidence="2" type="ORF">ANANG_G00280690</name>
</gene>
<dbReference type="InterPro" id="IPR031380">
    <property type="entry name" value="SIX6OS1"/>
</dbReference>
<feature type="compositionally biased region" description="Polar residues" evidence="1">
    <location>
        <begin position="169"/>
        <end position="181"/>
    </location>
</feature>
<feature type="region of interest" description="Disordered" evidence="1">
    <location>
        <begin position="295"/>
        <end position="320"/>
    </location>
</feature>
<dbReference type="Pfam" id="PF15676">
    <property type="entry name" value="S6OS1"/>
    <property type="match status" value="1"/>
</dbReference>
<feature type="compositionally biased region" description="Basic and acidic residues" evidence="1">
    <location>
        <begin position="126"/>
        <end position="136"/>
    </location>
</feature>
<dbReference type="GO" id="GO:0000801">
    <property type="term" value="C:central element"/>
    <property type="evidence" value="ECO:0007669"/>
    <property type="project" value="TreeGrafter"/>
</dbReference>
<dbReference type="GO" id="GO:0010705">
    <property type="term" value="P:meiotic DNA double-strand break processing involved in reciprocal meiotic recombination"/>
    <property type="evidence" value="ECO:0007669"/>
    <property type="project" value="TreeGrafter"/>
</dbReference>
<feature type="region of interest" description="Disordered" evidence="1">
    <location>
        <begin position="202"/>
        <end position="226"/>
    </location>
</feature>